<accession>A0A0E9XCH0</accession>
<protein>
    <submittedName>
        <fullName evidence="1">Uncharacterized protein</fullName>
    </submittedName>
</protein>
<reference evidence="1" key="2">
    <citation type="journal article" date="2015" name="Fish Shellfish Immunol.">
        <title>Early steps in the European eel (Anguilla anguilla)-Vibrio vulnificus interaction in the gills: Role of the RtxA13 toxin.</title>
        <authorList>
            <person name="Callol A."/>
            <person name="Pajuelo D."/>
            <person name="Ebbesson L."/>
            <person name="Teles M."/>
            <person name="MacKenzie S."/>
            <person name="Amaro C."/>
        </authorList>
    </citation>
    <scope>NUCLEOTIDE SEQUENCE</scope>
</reference>
<organism evidence="1">
    <name type="scientific">Anguilla anguilla</name>
    <name type="common">European freshwater eel</name>
    <name type="synonym">Muraena anguilla</name>
    <dbReference type="NCBI Taxonomy" id="7936"/>
    <lineage>
        <taxon>Eukaryota</taxon>
        <taxon>Metazoa</taxon>
        <taxon>Chordata</taxon>
        <taxon>Craniata</taxon>
        <taxon>Vertebrata</taxon>
        <taxon>Euteleostomi</taxon>
        <taxon>Actinopterygii</taxon>
        <taxon>Neopterygii</taxon>
        <taxon>Teleostei</taxon>
        <taxon>Anguilliformes</taxon>
        <taxon>Anguillidae</taxon>
        <taxon>Anguilla</taxon>
    </lineage>
</organism>
<reference evidence="1" key="1">
    <citation type="submission" date="2014-11" db="EMBL/GenBank/DDBJ databases">
        <authorList>
            <person name="Amaro Gonzalez C."/>
        </authorList>
    </citation>
    <scope>NUCLEOTIDE SEQUENCE</scope>
</reference>
<sequence>MSSALVIPSFSYSHNVLVQRHCNMFMTSQTLIVCQIKIHNLLFCGISGV</sequence>
<evidence type="ECO:0000313" key="1">
    <source>
        <dbReference type="EMBL" id="JAH99368.1"/>
    </source>
</evidence>
<name>A0A0E9XCH0_ANGAN</name>
<dbReference type="AlphaFoldDB" id="A0A0E9XCH0"/>
<dbReference type="EMBL" id="GBXM01009209">
    <property type="protein sequence ID" value="JAH99368.1"/>
    <property type="molecule type" value="Transcribed_RNA"/>
</dbReference>
<proteinExistence type="predicted"/>